<dbReference type="AlphaFoldDB" id="A0A9K3JYK1"/>
<name>A0A9K3JYK1_HELAN</name>
<gene>
    <name evidence="1" type="ORF">HanXRQr2_Chr01g0045071</name>
</gene>
<dbReference type="Proteomes" id="UP000215914">
    <property type="component" value="Unassembled WGS sequence"/>
</dbReference>
<reference evidence="1" key="1">
    <citation type="journal article" date="2017" name="Nature">
        <title>The sunflower genome provides insights into oil metabolism, flowering and Asterid evolution.</title>
        <authorList>
            <person name="Badouin H."/>
            <person name="Gouzy J."/>
            <person name="Grassa C.J."/>
            <person name="Murat F."/>
            <person name="Staton S.E."/>
            <person name="Cottret L."/>
            <person name="Lelandais-Briere C."/>
            <person name="Owens G.L."/>
            <person name="Carrere S."/>
            <person name="Mayjonade B."/>
            <person name="Legrand L."/>
            <person name="Gill N."/>
            <person name="Kane N.C."/>
            <person name="Bowers J.E."/>
            <person name="Hubner S."/>
            <person name="Bellec A."/>
            <person name="Berard A."/>
            <person name="Berges H."/>
            <person name="Blanchet N."/>
            <person name="Boniface M.C."/>
            <person name="Brunel D."/>
            <person name="Catrice O."/>
            <person name="Chaidir N."/>
            <person name="Claudel C."/>
            <person name="Donnadieu C."/>
            <person name="Faraut T."/>
            <person name="Fievet G."/>
            <person name="Helmstetter N."/>
            <person name="King M."/>
            <person name="Knapp S.J."/>
            <person name="Lai Z."/>
            <person name="Le Paslier M.C."/>
            <person name="Lippi Y."/>
            <person name="Lorenzon L."/>
            <person name="Mandel J.R."/>
            <person name="Marage G."/>
            <person name="Marchand G."/>
            <person name="Marquand E."/>
            <person name="Bret-Mestries E."/>
            <person name="Morien E."/>
            <person name="Nambeesan S."/>
            <person name="Nguyen T."/>
            <person name="Pegot-Espagnet P."/>
            <person name="Pouilly N."/>
            <person name="Raftis F."/>
            <person name="Sallet E."/>
            <person name="Schiex T."/>
            <person name="Thomas J."/>
            <person name="Vandecasteele C."/>
            <person name="Vares D."/>
            <person name="Vear F."/>
            <person name="Vautrin S."/>
            <person name="Crespi M."/>
            <person name="Mangin B."/>
            <person name="Burke J.M."/>
            <person name="Salse J."/>
            <person name="Munos S."/>
            <person name="Vincourt P."/>
            <person name="Rieseberg L.H."/>
            <person name="Langlade N.B."/>
        </authorList>
    </citation>
    <scope>NUCLEOTIDE SEQUENCE</scope>
    <source>
        <tissue evidence="1">Leaves</tissue>
    </source>
</reference>
<dbReference type="Gramene" id="mRNA:HanXRQr2_Chr01g0045071">
    <property type="protein sequence ID" value="mRNA:HanXRQr2_Chr01g0045071"/>
    <property type="gene ID" value="HanXRQr2_Chr01g0045071"/>
</dbReference>
<dbReference type="EMBL" id="MNCJ02000316">
    <property type="protein sequence ID" value="KAF5824068.1"/>
    <property type="molecule type" value="Genomic_DNA"/>
</dbReference>
<accession>A0A9K3JYK1</accession>
<evidence type="ECO:0000313" key="2">
    <source>
        <dbReference type="Proteomes" id="UP000215914"/>
    </source>
</evidence>
<comment type="caution">
    <text evidence="1">The sequence shown here is derived from an EMBL/GenBank/DDBJ whole genome shotgun (WGS) entry which is preliminary data.</text>
</comment>
<proteinExistence type="predicted"/>
<organism evidence="1 2">
    <name type="scientific">Helianthus annuus</name>
    <name type="common">Common sunflower</name>
    <dbReference type="NCBI Taxonomy" id="4232"/>
    <lineage>
        <taxon>Eukaryota</taxon>
        <taxon>Viridiplantae</taxon>
        <taxon>Streptophyta</taxon>
        <taxon>Embryophyta</taxon>
        <taxon>Tracheophyta</taxon>
        <taxon>Spermatophyta</taxon>
        <taxon>Magnoliopsida</taxon>
        <taxon>eudicotyledons</taxon>
        <taxon>Gunneridae</taxon>
        <taxon>Pentapetalae</taxon>
        <taxon>asterids</taxon>
        <taxon>campanulids</taxon>
        <taxon>Asterales</taxon>
        <taxon>Asteraceae</taxon>
        <taxon>Asteroideae</taxon>
        <taxon>Heliantheae alliance</taxon>
        <taxon>Heliantheae</taxon>
        <taxon>Helianthus</taxon>
    </lineage>
</organism>
<sequence>MEGNAYKFELAENEKDKPPVVNFSLAVDSTPSEIEDRHPSSAK</sequence>
<reference evidence="1" key="2">
    <citation type="submission" date="2020-06" db="EMBL/GenBank/DDBJ databases">
        <title>Helianthus annuus Genome sequencing and assembly Release 2.</title>
        <authorList>
            <person name="Gouzy J."/>
            <person name="Langlade N."/>
            <person name="Munos S."/>
        </authorList>
    </citation>
    <scope>NUCLEOTIDE SEQUENCE</scope>
    <source>
        <tissue evidence="1">Leaves</tissue>
    </source>
</reference>
<keyword evidence="2" id="KW-1185">Reference proteome</keyword>
<evidence type="ECO:0000313" key="1">
    <source>
        <dbReference type="EMBL" id="KAF5824068.1"/>
    </source>
</evidence>
<protein>
    <submittedName>
        <fullName evidence="1">Uncharacterized protein</fullName>
    </submittedName>
</protein>